<dbReference type="EC" id="3.4.13.19" evidence="1"/>
<organism evidence="1 2">
    <name type="scientific">Massilimicrobiota timonensis</name>
    <dbReference type="NCBI Taxonomy" id="1776392"/>
    <lineage>
        <taxon>Bacteria</taxon>
        <taxon>Bacillati</taxon>
        <taxon>Bacillota</taxon>
        <taxon>Erysipelotrichia</taxon>
        <taxon>Erysipelotrichales</taxon>
        <taxon>Erysipelotrichaceae</taxon>
        <taxon>Massilimicrobiota</taxon>
    </lineage>
</organism>
<dbReference type="EMBL" id="JAUDCK010000060">
    <property type="protein sequence ID" value="MDM8196824.1"/>
    <property type="molecule type" value="Genomic_DNA"/>
</dbReference>
<dbReference type="GO" id="GO:0016805">
    <property type="term" value="F:dipeptidase activity"/>
    <property type="evidence" value="ECO:0007669"/>
    <property type="project" value="UniProtKB-KW"/>
</dbReference>
<accession>A0ABT7UL03</accession>
<dbReference type="RefSeq" id="WP_289528234.1">
    <property type="nucleotide sequence ID" value="NZ_JAUDCK010000060.1"/>
</dbReference>
<keyword evidence="1" id="KW-0645">Protease</keyword>
<dbReference type="InterPro" id="IPR032466">
    <property type="entry name" value="Metal_Hydrolase"/>
</dbReference>
<name>A0ABT7UL03_9FIRM</name>
<dbReference type="Pfam" id="PF01244">
    <property type="entry name" value="Peptidase_M19"/>
    <property type="match status" value="1"/>
</dbReference>
<reference evidence="1 2" key="2">
    <citation type="submission" date="2023-06" db="EMBL/GenBank/DDBJ databases">
        <authorList>
            <person name="Zeman M."/>
            <person name="Kubasova T."/>
            <person name="Jahodarova E."/>
            <person name="Nykrynova M."/>
            <person name="Rychlik I."/>
        </authorList>
    </citation>
    <scope>NUCLEOTIDE SEQUENCE [LARGE SCALE GENOMIC DNA]</scope>
    <source>
        <strain evidence="1 2">ET341</strain>
    </source>
</reference>
<dbReference type="PANTHER" id="PTHR10443:SF12">
    <property type="entry name" value="DIPEPTIDASE"/>
    <property type="match status" value="1"/>
</dbReference>
<protein>
    <submittedName>
        <fullName evidence="1">Dipeptidase</fullName>
        <ecNumber evidence="1">3.4.13.19</ecNumber>
    </submittedName>
</protein>
<comment type="caution">
    <text evidence="1">The sequence shown here is derived from an EMBL/GenBank/DDBJ whole genome shotgun (WGS) entry which is preliminary data.</text>
</comment>
<evidence type="ECO:0000313" key="2">
    <source>
        <dbReference type="Proteomes" id="UP001529275"/>
    </source>
</evidence>
<dbReference type="SUPFAM" id="SSF51556">
    <property type="entry name" value="Metallo-dependent hydrolases"/>
    <property type="match status" value="1"/>
</dbReference>
<keyword evidence="1" id="KW-0224">Dipeptidase</keyword>
<sequence length="329" mass="37686">MKVVDMHCDTISEIYLQRQSNQDISLKQNNLNISLEKMQQGDYLLQNFAMFTPLHKTDNPFQYAHDLIDTFYHEMNQYSDMIGVIKNYQDIINNMNQHRMSAMLTLEEGAVVQNDLQYLQHYYDLGVRMITLTWNFSNGIGYPNFSRDDDNHGYHACDTKNGLTEFGKAYVQECERLGIIIDVSHLSDAGFEDVYRLTTKPFVASHSNARSVCPHARNLTDEMILKLASRGGVMGMNYAADFLTENDEEKCLSKIDDIVKHILYIKNLAGIDCIGLGSDFDGIPPYLELKDASYLPKLEQALKEAGLSSLEIEKIFFKNVLRVYQDILQ</sequence>
<dbReference type="Gene3D" id="3.20.20.140">
    <property type="entry name" value="Metal-dependent hydrolases"/>
    <property type="match status" value="1"/>
</dbReference>
<reference evidence="2" key="1">
    <citation type="submission" date="2023-06" db="EMBL/GenBank/DDBJ databases">
        <title>Identification and characterization of horizontal gene transfer across gut microbiota members of farm animals based on homology search.</title>
        <authorList>
            <person name="Zeman M."/>
            <person name="Kubasova T."/>
            <person name="Jahodarova E."/>
            <person name="Nykrynova M."/>
            <person name="Rychlik I."/>
        </authorList>
    </citation>
    <scope>NUCLEOTIDE SEQUENCE [LARGE SCALE GENOMIC DNA]</scope>
    <source>
        <strain evidence="2">ET341</strain>
    </source>
</reference>
<dbReference type="Proteomes" id="UP001529275">
    <property type="component" value="Unassembled WGS sequence"/>
</dbReference>
<dbReference type="CDD" id="cd01301">
    <property type="entry name" value="rDP_like"/>
    <property type="match status" value="1"/>
</dbReference>
<keyword evidence="1" id="KW-0378">Hydrolase</keyword>
<gene>
    <name evidence="1" type="ORF">QUV98_10900</name>
</gene>
<evidence type="ECO:0000313" key="1">
    <source>
        <dbReference type="EMBL" id="MDM8196824.1"/>
    </source>
</evidence>
<dbReference type="PANTHER" id="PTHR10443">
    <property type="entry name" value="MICROSOMAL DIPEPTIDASE"/>
    <property type="match status" value="1"/>
</dbReference>
<proteinExistence type="predicted"/>
<keyword evidence="2" id="KW-1185">Reference proteome</keyword>
<dbReference type="PROSITE" id="PS51365">
    <property type="entry name" value="RENAL_DIPEPTIDASE_2"/>
    <property type="match status" value="1"/>
</dbReference>
<dbReference type="InterPro" id="IPR008257">
    <property type="entry name" value="Pept_M19"/>
</dbReference>